<protein>
    <submittedName>
        <fullName evidence="2">Uncharacterized protein</fullName>
    </submittedName>
</protein>
<feature type="coiled-coil region" evidence="1">
    <location>
        <begin position="63"/>
        <end position="90"/>
    </location>
</feature>
<gene>
    <name evidence="2" type="ORF">PXEA_LOCUS23032</name>
</gene>
<dbReference type="InterPro" id="IPR043018">
    <property type="entry name" value="Poxvirus_sf"/>
</dbReference>
<evidence type="ECO:0000256" key="1">
    <source>
        <dbReference type="SAM" id="Coils"/>
    </source>
</evidence>
<dbReference type="Proteomes" id="UP000784294">
    <property type="component" value="Unassembled WGS sequence"/>
</dbReference>
<proteinExistence type="predicted"/>
<keyword evidence="1" id="KW-0175">Coiled coil</keyword>
<reference evidence="2" key="1">
    <citation type="submission" date="2018-11" db="EMBL/GenBank/DDBJ databases">
        <authorList>
            <consortium name="Pathogen Informatics"/>
        </authorList>
    </citation>
    <scope>NUCLEOTIDE SEQUENCE</scope>
</reference>
<accession>A0A3S5A759</accession>
<dbReference type="EMBL" id="CAAALY010104568">
    <property type="protein sequence ID" value="VEL29592.1"/>
    <property type="molecule type" value="Genomic_DNA"/>
</dbReference>
<comment type="caution">
    <text evidence="2">The sequence shown here is derived from an EMBL/GenBank/DDBJ whole genome shotgun (WGS) entry which is preliminary data.</text>
</comment>
<sequence length="101" mass="11731">MQAVMRFDTSLGADYRLLRFECFERNDQLAAQLANSVPISEQETLRQTLKSDFISRDEHVQLLEAFQRELDEAHLVAKQLRRAADQANEHLCQEKVVILDD</sequence>
<organism evidence="2 3">
    <name type="scientific">Protopolystoma xenopodis</name>
    <dbReference type="NCBI Taxonomy" id="117903"/>
    <lineage>
        <taxon>Eukaryota</taxon>
        <taxon>Metazoa</taxon>
        <taxon>Spiralia</taxon>
        <taxon>Lophotrochozoa</taxon>
        <taxon>Platyhelminthes</taxon>
        <taxon>Monogenea</taxon>
        <taxon>Polyopisthocotylea</taxon>
        <taxon>Polystomatidea</taxon>
        <taxon>Polystomatidae</taxon>
        <taxon>Protopolystoma</taxon>
    </lineage>
</organism>
<keyword evidence="3" id="KW-1185">Reference proteome</keyword>
<dbReference type="Gene3D" id="1.10.437.20">
    <property type="entry name" value="dsDNA poxvirus"/>
    <property type="match status" value="1"/>
</dbReference>
<evidence type="ECO:0000313" key="3">
    <source>
        <dbReference type="Proteomes" id="UP000784294"/>
    </source>
</evidence>
<name>A0A3S5A759_9PLAT</name>
<evidence type="ECO:0000313" key="2">
    <source>
        <dbReference type="EMBL" id="VEL29592.1"/>
    </source>
</evidence>
<dbReference type="AlphaFoldDB" id="A0A3S5A759"/>